<keyword evidence="3 6" id="KW-0812">Transmembrane</keyword>
<organism evidence="9 10">
    <name type="scientific">Swingsia samuiensis</name>
    <dbReference type="NCBI Taxonomy" id="1293412"/>
    <lineage>
        <taxon>Bacteria</taxon>
        <taxon>Pseudomonadati</taxon>
        <taxon>Pseudomonadota</taxon>
        <taxon>Alphaproteobacteria</taxon>
        <taxon>Acetobacterales</taxon>
        <taxon>Acetobacteraceae</taxon>
        <taxon>Swingsia</taxon>
    </lineage>
</organism>
<reference evidence="9 10" key="1">
    <citation type="submission" date="2019-03" db="EMBL/GenBank/DDBJ databases">
        <title>The complete genome sequence of Swingsia samuiensis NBRC107927(T).</title>
        <authorList>
            <person name="Chua K.-O."/>
            <person name="Chan K.-G."/>
            <person name="See-Too W.-S."/>
        </authorList>
    </citation>
    <scope>NUCLEOTIDE SEQUENCE [LARGE SCALE GENOMIC DNA]</scope>
    <source>
        <strain evidence="9 10">AH83</strain>
    </source>
</reference>
<keyword evidence="10" id="KW-1185">Reference proteome</keyword>
<feature type="transmembrane region" description="Helical" evidence="6">
    <location>
        <begin position="398"/>
        <end position="421"/>
    </location>
</feature>
<dbReference type="NCBIfam" id="TIGR00360">
    <property type="entry name" value="ComEC_N-term"/>
    <property type="match status" value="1"/>
</dbReference>
<evidence type="ECO:0000256" key="3">
    <source>
        <dbReference type="ARBA" id="ARBA00022692"/>
    </source>
</evidence>
<feature type="transmembrane region" description="Helical" evidence="6">
    <location>
        <begin position="55"/>
        <end position="74"/>
    </location>
</feature>
<dbReference type="KEGG" id="ssam:E3D00_03480"/>
<feature type="transmembrane region" description="Helical" evidence="6">
    <location>
        <begin position="30"/>
        <end position="48"/>
    </location>
</feature>
<dbReference type="OrthoDB" id="9790149at2"/>
<dbReference type="Pfam" id="PF13567">
    <property type="entry name" value="DUF4131"/>
    <property type="match status" value="1"/>
</dbReference>
<feature type="domain" description="DUF4131" evidence="8">
    <location>
        <begin position="29"/>
        <end position="190"/>
    </location>
</feature>
<evidence type="ECO:0000256" key="1">
    <source>
        <dbReference type="ARBA" id="ARBA00004651"/>
    </source>
</evidence>
<feature type="transmembrane region" description="Helical" evidence="6">
    <location>
        <begin position="492"/>
        <end position="510"/>
    </location>
</feature>
<feature type="transmembrane region" description="Helical" evidence="6">
    <location>
        <begin position="517"/>
        <end position="535"/>
    </location>
</feature>
<protein>
    <submittedName>
        <fullName evidence="9">ComEC family competence protein</fullName>
    </submittedName>
</protein>
<feature type="domain" description="ComEC/Rec2-related protein" evidence="7">
    <location>
        <begin position="230"/>
        <end position="513"/>
    </location>
</feature>
<feature type="transmembrane region" description="Helical" evidence="6">
    <location>
        <begin position="285"/>
        <end position="307"/>
    </location>
</feature>
<feature type="transmembrane region" description="Helical" evidence="6">
    <location>
        <begin position="460"/>
        <end position="480"/>
    </location>
</feature>
<dbReference type="InterPro" id="IPR052159">
    <property type="entry name" value="Competence_DNA_uptake"/>
</dbReference>
<keyword evidence="4 6" id="KW-1133">Transmembrane helix</keyword>
<dbReference type="PANTHER" id="PTHR30619">
    <property type="entry name" value="DNA INTERNALIZATION/COMPETENCE PROTEIN COMEC/REC2"/>
    <property type="match status" value="1"/>
</dbReference>
<feature type="transmembrane region" description="Helical" evidence="6">
    <location>
        <begin position="251"/>
        <end position="273"/>
    </location>
</feature>
<evidence type="ECO:0000256" key="4">
    <source>
        <dbReference type="ARBA" id="ARBA00022989"/>
    </source>
</evidence>
<dbReference type="AlphaFoldDB" id="A0A4Y6UMG7"/>
<dbReference type="Proteomes" id="UP000316313">
    <property type="component" value="Chromosome"/>
</dbReference>
<keyword evidence="2" id="KW-1003">Cell membrane</keyword>
<dbReference type="Pfam" id="PF03772">
    <property type="entry name" value="Competence"/>
    <property type="match status" value="1"/>
</dbReference>
<feature type="transmembrane region" description="Helical" evidence="6">
    <location>
        <begin position="427"/>
        <end position="453"/>
    </location>
</feature>
<proteinExistence type="predicted"/>
<evidence type="ECO:0000313" key="9">
    <source>
        <dbReference type="EMBL" id="QDH17970.1"/>
    </source>
</evidence>
<sequence length="693" mass="77247">MAKQGRYLFCWVPFFIGMGALVYFETHIELRFSFLLELCAITFLLLAIEWRKIVFRSLLLAICAFFAGASSAAWQTLRQYPMPALPSHAAFVTGRVEEFSQAALQEKISNQHFILSNAVFETPVDMGMLPLQRTLKIKMRPDDNTPVKTGDIIRIRVMVHAPSSSSWPLGQDFQRDAWFSGTAGSGYALGPVEYVEHSQKLQGWQQLRDIISQKIERDLSGQKGAIASTLLVGETHNINQKTRQDFAASGLAHLLAVAGLHLGIVMATVVMMVRFLCARSEYITLYWPSREISVLIGFVVGVGYVVLTGCHLPSVRALGMAAFITMALLMRRHVMPMRSLAFVALLILLISPVSVLSISFQMSFAAVMALIAGYDALKEPLKKIRDAEQSFFRYLFRHGVLLLLTSLLAGLATLPISMYYFGAFQPWFVIANLVAVPIAALWIMPVGILALVLMPFHLEYFPLMIMGWGISGVQYLAYIVSSLPMAHQPVSVMPGWGLFIYFLGLCWLCVWRGQQRLWGILPILIGSVSFLFVTLPDILISSDGGLIAVNEKSQLLVSEHNSLENPVLKDWVQVFAKPVATLSQNCTDGVCHITRAQQRVLIVLYKKGRDDFSPSAEECLKEQIIVSAVPIEGKCHNARVIDRFSVWREGAFAIYVNKDKSRILSDRTYRGAHSWIPQPGFKGVPNLPLALSE</sequence>
<comment type="subcellular location">
    <subcellularLocation>
        <location evidence="1">Cell membrane</location>
        <topology evidence="1">Multi-pass membrane protein</topology>
    </subcellularLocation>
</comment>
<name>A0A4Y6UMG7_9PROT</name>
<evidence type="ECO:0000259" key="7">
    <source>
        <dbReference type="Pfam" id="PF03772"/>
    </source>
</evidence>
<evidence type="ECO:0000259" key="8">
    <source>
        <dbReference type="Pfam" id="PF13567"/>
    </source>
</evidence>
<feature type="transmembrane region" description="Helical" evidence="6">
    <location>
        <begin position="360"/>
        <end position="377"/>
    </location>
</feature>
<evidence type="ECO:0000256" key="2">
    <source>
        <dbReference type="ARBA" id="ARBA00022475"/>
    </source>
</evidence>
<dbReference type="PANTHER" id="PTHR30619:SF1">
    <property type="entry name" value="RECOMBINATION PROTEIN 2"/>
    <property type="match status" value="1"/>
</dbReference>
<evidence type="ECO:0000256" key="6">
    <source>
        <dbReference type="SAM" id="Phobius"/>
    </source>
</evidence>
<dbReference type="InterPro" id="IPR004477">
    <property type="entry name" value="ComEC_N"/>
</dbReference>
<feature type="transmembrane region" description="Helical" evidence="6">
    <location>
        <begin position="7"/>
        <end position="24"/>
    </location>
</feature>
<evidence type="ECO:0000256" key="5">
    <source>
        <dbReference type="ARBA" id="ARBA00023136"/>
    </source>
</evidence>
<dbReference type="GO" id="GO:0005886">
    <property type="term" value="C:plasma membrane"/>
    <property type="evidence" value="ECO:0007669"/>
    <property type="project" value="UniProtKB-SubCell"/>
</dbReference>
<evidence type="ECO:0000313" key="10">
    <source>
        <dbReference type="Proteomes" id="UP000316313"/>
    </source>
</evidence>
<dbReference type="EMBL" id="CP038141">
    <property type="protein sequence ID" value="QDH17970.1"/>
    <property type="molecule type" value="Genomic_DNA"/>
</dbReference>
<accession>A0A4Y6UMG7</accession>
<keyword evidence="5 6" id="KW-0472">Membrane</keyword>
<dbReference type="InterPro" id="IPR025405">
    <property type="entry name" value="DUF4131"/>
</dbReference>
<gene>
    <name evidence="9" type="ORF">E3D00_03480</name>
</gene>